<organism evidence="1 2">
    <name type="scientific">Microcystis aeruginosa NIES-298</name>
    <dbReference type="NCBI Taxonomy" id="449468"/>
    <lineage>
        <taxon>Bacteria</taxon>
        <taxon>Bacillati</taxon>
        <taxon>Cyanobacteriota</taxon>
        <taxon>Cyanophyceae</taxon>
        <taxon>Oscillatoriophycideae</taxon>
        <taxon>Chroococcales</taxon>
        <taxon>Microcystaceae</taxon>
        <taxon>Microcystis</taxon>
    </lineage>
</organism>
<dbReference type="Proteomes" id="UP000236321">
    <property type="component" value="Unassembled WGS sequence"/>
</dbReference>
<gene>
    <name evidence="1" type="ORF">BGM30_45120</name>
</gene>
<dbReference type="RefSeq" id="WP_103113495.1">
    <property type="nucleotide sequence ID" value="NZ_BEIU01000003.1"/>
</dbReference>
<comment type="caution">
    <text evidence="1">The sequence shown here is derived from an EMBL/GenBank/DDBJ whole genome shotgun (WGS) entry which is preliminary data.</text>
</comment>
<evidence type="ECO:0000313" key="1">
    <source>
        <dbReference type="EMBL" id="GBD55419.1"/>
    </source>
</evidence>
<evidence type="ECO:0000313" key="2">
    <source>
        <dbReference type="Proteomes" id="UP000236321"/>
    </source>
</evidence>
<dbReference type="EMBL" id="BEYQ01000026">
    <property type="protein sequence ID" value="GBD55419.1"/>
    <property type="molecule type" value="Genomic_DNA"/>
</dbReference>
<accession>A0A2H6BZ03</accession>
<proteinExistence type="predicted"/>
<name>A0A2H6BZ03_MICAE</name>
<reference evidence="2" key="1">
    <citation type="submission" date="2017-12" db="EMBL/GenBank/DDBJ databases">
        <title>Improved Draft Genome Sequence of Microcystis aeruginosa NIES-298, a Microcystin-Producing Cyanobacterium from Lake Kasumigaura, Japan.</title>
        <authorList>
            <person name="Yamaguchi H."/>
            <person name="Suzuki S."/>
            <person name="Kawachi M."/>
        </authorList>
    </citation>
    <scope>NUCLEOTIDE SEQUENCE [LARGE SCALE GENOMIC DNA]</scope>
    <source>
        <strain evidence="2">NIES-298</strain>
    </source>
</reference>
<sequence length="156" mass="18646">MTWNPYNLDRAAQELVLKYRDSDKVLNESHKMRTTVAYGLERFWGEHLRLIDKKDATDQQKGRYWRDVWQKFVDILEDAGLRVPRGKINPQDKPEAQTKAIQAIAREFWNQETFPLEDQRIALYVLTQLCDSLVWWTQRYKQPSTNSQNSKIEEEE</sequence>
<protein>
    <submittedName>
        <fullName evidence="1">Uncharacterized protein</fullName>
    </submittedName>
</protein>
<dbReference type="AlphaFoldDB" id="A0A2H6BZ03"/>